<dbReference type="AlphaFoldDB" id="A0A645BUC9"/>
<sequence>MSLYQWDPLTVIGFGMKIPSPDSKIPDNHLRLGGVKVECLTLGAGTMNVVARNFHCALLWRQCTLVGKMVGMQHESEGGSLILLGLVVTSECKHQQKQKKCC</sequence>
<dbReference type="EMBL" id="VSSQ01022617">
    <property type="protein sequence ID" value="MPM69050.1"/>
    <property type="molecule type" value="Genomic_DNA"/>
</dbReference>
<accession>A0A645BUC9</accession>
<name>A0A645BUC9_9ZZZZ</name>
<gene>
    <name evidence="1" type="ORF">SDC9_115994</name>
</gene>
<protein>
    <submittedName>
        <fullName evidence="1">Uncharacterized protein</fullName>
    </submittedName>
</protein>
<organism evidence="1">
    <name type="scientific">bioreactor metagenome</name>
    <dbReference type="NCBI Taxonomy" id="1076179"/>
    <lineage>
        <taxon>unclassified sequences</taxon>
        <taxon>metagenomes</taxon>
        <taxon>ecological metagenomes</taxon>
    </lineage>
</organism>
<reference evidence="1" key="1">
    <citation type="submission" date="2019-08" db="EMBL/GenBank/DDBJ databases">
        <authorList>
            <person name="Kucharzyk K."/>
            <person name="Murdoch R.W."/>
            <person name="Higgins S."/>
            <person name="Loffler F."/>
        </authorList>
    </citation>
    <scope>NUCLEOTIDE SEQUENCE</scope>
</reference>
<proteinExistence type="predicted"/>
<evidence type="ECO:0000313" key="1">
    <source>
        <dbReference type="EMBL" id="MPM69050.1"/>
    </source>
</evidence>
<comment type="caution">
    <text evidence="1">The sequence shown here is derived from an EMBL/GenBank/DDBJ whole genome shotgun (WGS) entry which is preliminary data.</text>
</comment>